<dbReference type="InterPro" id="IPR013785">
    <property type="entry name" value="Aldolase_TIM"/>
</dbReference>
<evidence type="ECO:0000259" key="2">
    <source>
        <dbReference type="Pfam" id="PF19200"/>
    </source>
</evidence>
<dbReference type="InterPro" id="IPR029000">
    <property type="entry name" value="Cyclophilin-like_dom_sf"/>
</dbReference>
<reference evidence="3 4" key="1">
    <citation type="submission" date="2018-08" db="EMBL/GenBank/DDBJ databases">
        <title>A genome reference for cultivated species of the human gut microbiota.</title>
        <authorList>
            <person name="Zou Y."/>
            <person name="Xue W."/>
            <person name="Luo G."/>
        </authorList>
    </citation>
    <scope>NUCLEOTIDE SEQUENCE [LARGE SCALE GENOMIC DNA]</scope>
    <source>
        <strain evidence="3 4">AF48-16</strain>
    </source>
</reference>
<evidence type="ECO:0000259" key="1">
    <source>
        <dbReference type="Pfam" id="PF05913"/>
    </source>
</evidence>
<dbReference type="Pfam" id="PF19200">
    <property type="entry name" value="MupG_N"/>
    <property type="match status" value="1"/>
</dbReference>
<dbReference type="PANTHER" id="PTHR38435">
    <property type="match status" value="1"/>
</dbReference>
<dbReference type="Gene3D" id="3.20.20.70">
    <property type="entry name" value="Aldolase class I"/>
    <property type="match status" value="1"/>
</dbReference>
<proteinExistence type="predicted"/>
<dbReference type="SUPFAM" id="SSF50891">
    <property type="entry name" value="Cyclophilin-like"/>
    <property type="match status" value="1"/>
</dbReference>
<dbReference type="Proteomes" id="UP000286288">
    <property type="component" value="Unassembled WGS sequence"/>
</dbReference>
<comment type="caution">
    <text evidence="3">The sequence shown here is derived from an EMBL/GenBank/DDBJ whole genome shotgun (WGS) entry which is preliminary data.</text>
</comment>
<dbReference type="InterPro" id="IPR017853">
    <property type="entry name" value="GH"/>
</dbReference>
<accession>A0A415EQX2</accession>
<evidence type="ECO:0000313" key="3">
    <source>
        <dbReference type="EMBL" id="RHK05743.1"/>
    </source>
</evidence>
<dbReference type="Gene3D" id="2.40.100.10">
    <property type="entry name" value="Cyclophilin-like"/>
    <property type="match status" value="1"/>
</dbReference>
<organism evidence="3 4">
    <name type="scientific">Enterococcus casseliflavus</name>
    <name type="common">Enterococcus flavescens</name>
    <dbReference type="NCBI Taxonomy" id="37734"/>
    <lineage>
        <taxon>Bacteria</taxon>
        <taxon>Bacillati</taxon>
        <taxon>Bacillota</taxon>
        <taxon>Bacilli</taxon>
        <taxon>Lactobacillales</taxon>
        <taxon>Enterococcaceae</taxon>
        <taxon>Enterococcus</taxon>
    </lineage>
</organism>
<sequence length="362" mass="40705">MTHQGGKEMFGFSVFMNEDLMAAELEQMTAMASGFKGIFTSMHIPEDDRSTYRQRLTDLGGFAKDHQLSLMVDISGNALAEAGFSIDNLAELREIGVTGLRMDYAIDNQQIAAFSKEMTISLNASTLTEKDIRELQAYGADFTRLEAWHNYYPRPETGLDVGWFQEKNRWLKAQGFFVQAFVPGDAKKRGPLFQGLPTLERHRNWSPFAAAIDLLATGSVDAVYIGDGMVSEKSAQQFATYLQEARIVLRVKDLGSTYFEHVLGNHQNRYDEARDVLRSADARFNAIPEVKPELSQERPVGAVTIDNQEYLRYMGEIQVCKRLLSADPKVNLAAQVIPADLPLIQQIKAGMRFKLERDDSDE</sequence>
<dbReference type="SUPFAM" id="SSF51445">
    <property type="entry name" value="(Trans)glycosidases"/>
    <property type="match status" value="1"/>
</dbReference>
<dbReference type="Pfam" id="PF05913">
    <property type="entry name" value="MupG_C"/>
    <property type="match status" value="1"/>
</dbReference>
<evidence type="ECO:0000313" key="4">
    <source>
        <dbReference type="Proteomes" id="UP000286288"/>
    </source>
</evidence>
<feature type="domain" description="6-phospho-N-acetylmuramidase N-terminal" evidence="2">
    <location>
        <begin position="10"/>
        <end position="239"/>
    </location>
</feature>
<gene>
    <name evidence="3" type="ORF">DW084_12325</name>
</gene>
<dbReference type="AlphaFoldDB" id="A0A415EQX2"/>
<dbReference type="InterPro" id="IPR008589">
    <property type="entry name" value="MupG"/>
</dbReference>
<protein>
    <submittedName>
        <fullName evidence="3">DUF871 domain-containing protein</fullName>
    </submittedName>
</protein>
<dbReference type="PANTHER" id="PTHR38435:SF2">
    <property type="entry name" value="DUF871 DOMAIN-CONTAINING PROTEIN"/>
    <property type="match status" value="1"/>
</dbReference>
<dbReference type="EMBL" id="QRMZ01000016">
    <property type="protein sequence ID" value="RHK05743.1"/>
    <property type="molecule type" value="Genomic_DNA"/>
</dbReference>
<dbReference type="InterPro" id="IPR043894">
    <property type="entry name" value="MupG_C"/>
</dbReference>
<feature type="domain" description="6-phospho-N-acetylmuramidase C-terminal" evidence="1">
    <location>
        <begin position="253"/>
        <end position="356"/>
    </location>
</feature>
<dbReference type="InterPro" id="IPR043797">
    <property type="entry name" value="MupG_N"/>
</dbReference>
<name>A0A415EQX2_ENTCA</name>